<name>A0A4P2PV00_SORCE</name>
<dbReference type="AlphaFoldDB" id="A0A4P2PV00"/>
<keyword evidence="1" id="KW-0732">Signal</keyword>
<gene>
    <name evidence="2" type="ORF">SOCEGT47_009860</name>
</gene>
<dbReference type="OrthoDB" id="5501355at2"/>
<feature type="signal peptide" evidence="1">
    <location>
        <begin position="1"/>
        <end position="27"/>
    </location>
</feature>
<dbReference type="Proteomes" id="UP000295781">
    <property type="component" value="Chromosome"/>
</dbReference>
<reference evidence="2 3" key="1">
    <citation type="submission" date="2015-09" db="EMBL/GenBank/DDBJ databases">
        <title>Sorangium comparison.</title>
        <authorList>
            <person name="Zaburannyi N."/>
            <person name="Bunk B."/>
            <person name="Overmann J."/>
            <person name="Mueller R."/>
        </authorList>
    </citation>
    <scope>NUCLEOTIDE SEQUENCE [LARGE SCALE GENOMIC DNA]</scope>
    <source>
        <strain evidence="2 3">So ceGT47</strain>
    </source>
</reference>
<protein>
    <recommendedName>
        <fullName evidence="4">Secreted protein</fullName>
    </recommendedName>
</protein>
<accession>A0A4P2PV00</accession>
<evidence type="ECO:0000313" key="3">
    <source>
        <dbReference type="Proteomes" id="UP000295781"/>
    </source>
</evidence>
<feature type="chain" id="PRO_5020523645" description="Secreted protein" evidence="1">
    <location>
        <begin position="28"/>
        <end position="292"/>
    </location>
</feature>
<evidence type="ECO:0000256" key="1">
    <source>
        <dbReference type="SAM" id="SignalP"/>
    </source>
</evidence>
<evidence type="ECO:0008006" key="4">
    <source>
        <dbReference type="Google" id="ProtNLM"/>
    </source>
</evidence>
<dbReference type="PROSITE" id="PS51257">
    <property type="entry name" value="PROKAR_LIPOPROTEIN"/>
    <property type="match status" value="1"/>
</dbReference>
<dbReference type="RefSeq" id="WP_129345731.1">
    <property type="nucleotide sequence ID" value="NZ_CP012670.1"/>
</dbReference>
<proteinExistence type="predicted"/>
<organism evidence="2 3">
    <name type="scientific">Sorangium cellulosum</name>
    <name type="common">Polyangium cellulosum</name>
    <dbReference type="NCBI Taxonomy" id="56"/>
    <lineage>
        <taxon>Bacteria</taxon>
        <taxon>Pseudomonadati</taxon>
        <taxon>Myxococcota</taxon>
        <taxon>Polyangia</taxon>
        <taxon>Polyangiales</taxon>
        <taxon>Polyangiaceae</taxon>
        <taxon>Sorangium</taxon>
    </lineage>
</organism>
<evidence type="ECO:0000313" key="2">
    <source>
        <dbReference type="EMBL" id="AUX20514.1"/>
    </source>
</evidence>
<sequence>MRIASLVTCRLLAPSLIVASFSLGGCAAPHEDGVAAEESEADLSAPTGRALPDGELVTTLPLPDGAEVRLYAHDDGSFSVTEEGDAAHRAVMQRPEFAEATVFDLFHALATPEQEVPRGLAAYHEAMLAEATRTPTIDSSQRPRGWLLEALAAAPRALSAPSACDTSIQTFVCDDGGAAYPDGPGCFASLMGSAAWYHGSADVRRYRTGFCSTGTVDAQITYGYAGPEGCTVFRPLFILRDGLYANTNWHYWWSGPSGSTPRSYANHVEHVAGAGFAWGVREKYHTSSSCTI</sequence>
<dbReference type="EMBL" id="CP012670">
    <property type="protein sequence ID" value="AUX20514.1"/>
    <property type="molecule type" value="Genomic_DNA"/>
</dbReference>